<dbReference type="Proteomes" id="UP000246464">
    <property type="component" value="Chromosome 15"/>
</dbReference>
<sequence length="88" mass="10024">MSPSPLKCRSRATMGKKHRKREVDRTMERPGIPADGENNAERLTDFKGAQQDLLAFCLVPLAASLLRLEEANERLGDTYQRRQARVTR</sequence>
<name>A0A2U9CE87_SCOMX</name>
<evidence type="ECO:0000256" key="1">
    <source>
        <dbReference type="SAM" id="MobiDB-lite"/>
    </source>
</evidence>
<proteinExistence type="predicted"/>
<feature type="region of interest" description="Disordered" evidence="1">
    <location>
        <begin position="1"/>
        <end position="38"/>
    </location>
</feature>
<gene>
    <name evidence="2" type="ORF">SMAX5B_008786</name>
</gene>
<dbReference type="EMBL" id="CP026257">
    <property type="protein sequence ID" value="AWP14380.1"/>
    <property type="molecule type" value="Genomic_DNA"/>
</dbReference>
<reference evidence="2 3" key="1">
    <citation type="submission" date="2017-12" db="EMBL/GenBank/DDBJ databases">
        <title>Integrating genomic resources of turbot (Scophthalmus maximus) in depth evaluation of genetic and physical mapping variation across individuals.</title>
        <authorList>
            <person name="Martinez P."/>
        </authorList>
    </citation>
    <scope>NUCLEOTIDE SEQUENCE [LARGE SCALE GENOMIC DNA]</scope>
</reference>
<keyword evidence="3" id="KW-1185">Reference proteome</keyword>
<evidence type="ECO:0000313" key="2">
    <source>
        <dbReference type="EMBL" id="AWP14380.1"/>
    </source>
</evidence>
<protein>
    <submittedName>
        <fullName evidence="2">Uncharacterized protein</fullName>
    </submittedName>
</protein>
<evidence type="ECO:0000313" key="3">
    <source>
        <dbReference type="Proteomes" id="UP000246464"/>
    </source>
</evidence>
<feature type="compositionally biased region" description="Basic residues" evidence="1">
    <location>
        <begin position="8"/>
        <end position="20"/>
    </location>
</feature>
<organism evidence="2 3">
    <name type="scientific">Scophthalmus maximus</name>
    <name type="common">Turbot</name>
    <name type="synonym">Psetta maxima</name>
    <dbReference type="NCBI Taxonomy" id="52904"/>
    <lineage>
        <taxon>Eukaryota</taxon>
        <taxon>Metazoa</taxon>
        <taxon>Chordata</taxon>
        <taxon>Craniata</taxon>
        <taxon>Vertebrata</taxon>
        <taxon>Euteleostomi</taxon>
        <taxon>Actinopterygii</taxon>
        <taxon>Neopterygii</taxon>
        <taxon>Teleostei</taxon>
        <taxon>Neoteleostei</taxon>
        <taxon>Acanthomorphata</taxon>
        <taxon>Carangaria</taxon>
        <taxon>Pleuronectiformes</taxon>
        <taxon>Pleuronectoidei</taxon>
        <taxon>Scophthalmidae</taxon>
        <taxon>Scophthalmus</taxon>
    </lineage>
</organism>
<accession>A0A2U9CE87</accession>
<dbReference type="AlphaFoldDB" id="A0A2U9CE87"/>